<protein>
    <submittedName>
        <fullName evidence="1">Uncharacterized protein</fullName>
    </submittedName>
</protein>
<proteinExistence type="predicted"/>
<keyword evidence="2" id="KW-1185">Reference proteome</keyword>
<sequence length="112" mass="12602">MMSYEAFIEVKFTEIDQCQQQLTYLLILRVEAGFFVLFKYELGLKKENKIKTTKNFEKRITNLVSTPNSGLPRIGTVVLAKTKASRSTDSGRSDGDADDLNEEAGSTIMLDE</sequence>
<dbReference type="Proteomes" id="UP001060215">
    <property type="component" value="Chromosome 2"/>
</dbReference>
<gene>
    <name evidence="1" type="ORF">LOK49_LG04G03111</name>
</gene>
<reference evidence="1 2" key="1">
    <citation type="journal article" date="2022" name="Plant J.">
        <title>Chromosome-level genome of Camellia lanceoleosa provides a valuable resource for understanding genome evolution and self-incompatibility.</title>
        <authorList>
            <person name="Gong W."/>
            <person name="Xiao S."/>
            <person name="Wang L."/>
            <person name="Liao Z."/>
            <person name="Chang Y."/>
            <person name="Mo W."/>
            <person name="Hu G."/>
            <person name="Li W."/>
            <person name="Zhao G."/>
            <person name="Zhu H."/>
            <person name="Hu X."/>
            <person name="Ji K."/>
            <person name="Xiang X."/>
            <person name="Song Q."/>
            <person name="Yuan D."/>
            <person name="Jin S."/>
            <person name="Zhang L."/>
        </authorList>
    </citation>
    <scope>NUCLEOTIDE SEQUENCE [LARGE SCALE GENOMIC DNA]</scope>
    <source>
        <strain evidence="1">SQ_2022a</strain>
    </source>
</reference>
<evidence type="ECO:0000313" key="2">
    <source>
        <dbReference type="Proteomes" id="UP001060215"/>
    </source>
</evidence>
<accession>A0ACC0I1B2</accession>
<evidence type="ECO:0000313" key="1">
    <source>
        <dbReference type="EMBL" id="KAI8019072.1"/>
    </source>
</evidence>
<dbReference type="EMBL" id="CM045759">
    <property type="protein sequence ID" value="KAI8019072.1"/>
    <property type="molecule type" value="Genomic_DNA"/>
</dbReference>
<feature type="non-terminal residue" evidence="1">
    <location>
        <position position="112"/>
    </location>
</feature>
<organism evidence="1 2">
    <name type="scientific">Camellia lanceoleosa</name>
    <dbReference type="NCBI Taxonomy" id="1840588"/>
    <lineage>
        <taxon>Eukaryota</taxon>
        <taxon>Viridiplantae</taxon>
        <taxon>Streptophyta</taxon>
        <taxon>Embryophyta</taxon>
        <taxon>Tracheophyta</taxon>
        <taxon>Spermatophyta</taxon>
        <taxon>Magnoliopsida</taxon>
        <taxon>eudicotyledons</taxon>
        <taxon>Gunneridae</taxon>
        <taxon>Pentapetalae</taxon>
        <taxon>asterids</taxon>
        <taxon>Ericales</taxon>
        <taxon>Theaceae</taxon>
        <taxon>Camellia</taxon>
    </lineage>
</organism>
<comment type="caution">
    <text evidence="1">The sequence shown here is derived from an EMBL/GenBank/DDBJ whole genome shotgun (WGS) entry which is preliminary data.</text>
</comment>
<name>A0ACC0I1B2_9ERIC</name>